<organism evidence="2">
    <name type="scientific">Octopus bimaculoides</name>
    <name type="common">California two-spotted octopus</name>
    <dbReference type="NCBI Taxonomy" id="37653"/>
    <lineage>
        <taxon>Eukaryota</taxon>
        <taxon>Metazoa</taxon>
        <taxon>Spiralia</taxon>
        <taxon>Lophotrochozoa</taxon>
        <taxon>Mollusca</taxon>
        <taxon>Cephalopoda</taxon>
        <taxon>Coleoidea</taxon>
        <taxon>Octopodiformes</taxon>
        <taxon>Octopoda</taxon>
        <taxon>Incirrata</taxon>
        <taxon>Octopodidae</taxon>
        <taxon>Octopus</taxon>
    </lineage>
</organism>
<evidence type="ECO:0000256" key="1">
    <source>
        <dbReference type="SAM" id="MobiDB-lite"/>
    </source>
</evidence>
<dbReference type="OrthoDB" id="259708at2759"/>
<proteinExistence type="predicted"/>
<accession>A0A0L8GGR6</accession>
<evidence type="ECO:0000313" key="2">
    <source>
        <dbReference type="EMBL" id="KOF75735.1"/>
    </source>
</evidence>
<protein>
    <submittedName>
        <fullName evidence="2">Uncharacterized protein</fullName>
    </submittedName>
</protein>
<gene>
    <name evidence="2" type="ORF">OCBIM_22034238mg</name>
</gene>
<dbReference type="EMBL" id="KQ422015">
    <property type="protein sequence ID" value="KOF75735.1"/>
    <property type="molecule type" value="Genomic_DNA"/>
</dbReference>
<feature type="region of interest" description="Disordered" evidence="1">
    <location>
        <begin position="19"/>
        <end position="42"/>
    </location>
</feature>
<sequence length="99" mass="11399">MQQKALLCEHGLENNPLTLSWIDAPPPSTVPECENETKKMPHKIPTPLAFQANSYQANSYQPMTSDERAFESLVLRKLRQAEERKRLTEQIMKEDEAET</sequence>
<name>A0A0L8GGR6_OCTBM</name>
<reference evidence="2" key="1">
    <citation type="submission" date="2015-07" db="EMBL/GenBank/DDBJ databases">
        <title>MeaNS - Measles Nucleotide Surveillance Program.</title>
        <authorList>
            <person name="Tran T."/>
            <person name="Druce J."/>
        </authorList>
    </citation>
    <scope>NUCLEOTIDE SEQUENCE</scope>
    <source>
        <strain evidence="2">UCB-OBI-ISO-001</strain>
        <tissue evidence="2">Gonad</tissue>
    </source>
</reference>
<dbReference type="AlphaFoldDB" id="A0A0L8GGR6"/>